<feature type="coiled-coil region" evidence="9">
    <location>
        <begin position="14"/>
        <end position="71"/>
    </location>
</feature>
<dbReference type="NCBIfam" id="NF001261">
    <property type="entry name" value="PRK00226.1-2"/>
    <property type="match status" value="1"/>
</dbReference>
<dbReference type="GO" id="GO:0006354">
    <property type="term" value="P:DNA-templated transcription elongation"/>
    <property type="evidence" value="ECO:0007669"/>
    <property type="project" value="TreeGrafter"/>
</dbReference>
<evidence type="ECO:0000256" key="8">
    <source>
        <dbReference type="ARBA" id="ARBA00030776"/>
    </source>
</evidence>
<accession>A0A6M0RCK1</accession>
<keyword evidence="5 9" id="KW-0238">DNA-binding</keyword>
<dbReference type="InterPro" id="IPR036805">
    <property type="entry name" value="Tscrpt_elong_fac_GreA/B_N_sf"/>
</dbReference>
<dbReference type="HAMAP" id="MF_00105">
    <property type="entry name" value="GreA_GreB"/>
    <property type="match status" value="1"/>
</dbReference>
<evidence type="ECO:0000313" key="14">
    <source>
        <dbReference type="Proteomes" id="UP000473885"/>
    </source>
</evidence>
<comment type="function">
    <text evidence="7 9 10">Necessary for efficient RNA polymerase transcription elongation past template-encoded arresting sites. The arresting sites in DNA have the property of trapping a certain fraction of elongating RNA polymerases that pass through, resulting in locked ternary complexes. Cleavage of the nascent transcript by cleavage factors such as GreA or GreB allows the resumption of elongation from the new 3'terminus. GreA releases sequences of 2 to 3 nucleotides.</text>
</comment>
<dbReference type="PROSITE" id="PS00829">
    <property type="entry name" value="GREAB_1"/>
    <property type="match status" value="1"/>
</dbReference>
<keyword evidence="4 9" id="KW-0175">Coiled coil</keyword>
<comment type="caution">
    <text evidence="13">The sequence shown here is derived from an EMBL/GenBank/DDBJ whole genome shotgun (WGS) entry which is preliminary data.</text>
</comment>
<dbReference type="Proteomes" id="UP000473885">
    <property type="component" value="Unassembled WGS sequence"/>
</dbReference>
<evidence type="ECO:0000256" key="1">
    <source>
        <dbReference type="ARBA" id="ARBA00008213"/>
    </source>
</evidence>
<dbReference type="InterPro" id="IPR018151">
    <property type="entry name" value="TF_GreA/GreB_CS"/>
</dbReference>
<dbReference type="FunFam" id="3.10.50.30:FF:000001">
    <property type="entry name" value="Transcription elongation factor GreA"/>
    <property type="match status" value="1"/>
</dbReference>
<evidence type="ECO:0000256" key="4">
    <source>
        <dbReference type="ARBA" id="ARBA00023054"/>
    </source>
</evidence>
<dbReference type="Pfam" id="PF01272">
    <property type="entry name" value="GreA_GreB"/>
    <property type="match status" value="1"/>
</dbReference>
<dbReference type="PROSITE" id="PS00830">
    <property type="entry name" value="GREAB_2"/>
    <property type="match status" value="1"/>
</dbReference>
<dbReference type="OrthoDB" id="9808774at2"/>
<dbReference type="NCBIfam" id="TIGR01462">
    <property type="entry name" value="greA"/>
    <property type="match status" value="1"/>
</dbReference>
<evidence type="ECO:0000259" key="11">
    <source>
        <dbReference type="Pfam" id="PF01272"/>
    </source>
</evidence>
<keyword evidence="3 9" id="KW-0805">Transcription regulation</keyword>
<evidence type="ECO:0000256" key="6">
    <source>
        <dbReference type="ARBA" id="ARBA00023163"/>
    </source>
</evidence>
<evidence type="ECO:0000256" key="2">
    <source>
        <dbReference type="ARBA" id="ARBA00013729"/>
    </source>
</evidence>
<evidence type="ECO:0000256" key="10">
    <source>
        <dbReference type="RuleBase" id="RU000556"/>
    </source>
</evidence>
<dbReference type="SUPFAM" id="SSF46557">
    <property type="entry name" value="GreA transcript cleavage protein, N-terminal domain"/>
    <property type="match status" value="1"/>
</dbReference>
<dbReference type="Gene3D" id="3.10.50.30">
    <property type="entry name" value="Transcription elongation factor, GreA/GreB, C-terminal domain"/>
    <property type="match status" value="1"/>
</dbReference>
<dbReference type="GO" id="GO:0003677">
    <property type="term" value="F:DNA binding"/>
    <property type="evidence" value="ECO:0007669"/>
    <property type="project" value="UniProtKB-UniRule"/>
</dbReference>
<dbReference type="Gene3D" id="1.10.287.180">
    <property type="entry name" value="Transcription elongation factor, GreA/GreB, N-terminal domain"/>
    <property type="match status" value="1"/>
</dbReference>
<proteinExistence type="inferred from homology"/>
<dbReference type="InterPro" id="IPR023459">
    <property type="entry name" value="Tscrpt_elong_fac_GreA/B_fam"/>
</dbReference>
<comment type="similarity">
    <text evidence="1 9 10">Belongs to the GreA/GreB family.</text>
</comment>
<reference evidence="13 14" key="1">
    <citation type="submission" date="2019-04" db="EMBL/GenBank/DDBJ databases">
        <title>Genome sequencing of Clostridium botulinum Groups I-IV and Clostridium butyricum.</title>
        <authorList>
            <person name="Brunt J."/>
            <person name="Van Vliet A.H.M."/>
            <person name="Stringer S.C."/>
            <person name="Carter A.T."/>
            <person name="Peck M.W."/>
        </authorList>
    </citation>
    <scope>NUCLEOTIDE SEQUENCE [LARGE SCALE GENOMIC DNA]</scope>
    <source>
        <strain evidence="13 14">IFR 18/094</strain>
    </source>
</reference>
<keyword evidence="6 9" id="KW-0804">Transcription</keyword>
<dbReference type="NCBIfam" id="NF001263">
    <property type="entry name" value="PRK00226.1-4"/>
    <property type="match status" value="1"/>
</dbReference>
<organism evidence="13 14">
    <name type="scientific">Clostridium niameyense</name>
    <dbReference type="NCBI Taxonomy" id="1622073"/>
    <lineage>
        <taxon>Bacteria</taxon>
        <taxon>Bacillati</taxon>
        <taxon>Bacillota</taxon>
        <taxon>Clostridia</taxon>
        <taxon>Eubacteriales</taxon>
        <taxon>Clostridiaceae</taxon>
        <taxon>Clostridium</taxon>
    </lineage>
</organism>
<dbReference type="GO" id="GO:0070063">
    <property type="term" value="F:RNA polymerase binding"/>
    <property type="evidence" value="ECO:0007669"/>
    <property type="project" value="InterPro"/>
</dbReference>
<feature type="domain" description="Transcription elongation factor GreA/GreB C-terminal" evidence="11">
    <location>
        <begin position="84"/>
        <end position="158"/>
    </location>
</feature>
<dbReference type="PANTHER" id="PTHR30437">
    <property type="entry name" value="TRANSCRIPTION ELONGATION FACTOR GREA"/>
    <property type="match status" value="1"/>
</dbReference>
<dbReference type="AlphaFoldDB" id="A0A6M0RCK1"/>
<dbReference type="PIRSF" id="PIRSF006092">
    <property type="entry name" value="GreA_GreB"/>
    <property type="match status" value="1"/>
</dbReference>
<evidence type="ECO:0000256" key="3">
    <source>
        <dbReference type="ARBA" id="ARBA00023015"/>
    </source>
</evidence>
<sequence length="160" mass="17963">MSESKKYVMTYEGVKKLEEELEFLKTVKRKEITEKIKVALSFGDLSENSEYDEAKNEQAFVEGRILQLENMLKNATVVDENEIPKDIVSVGCVVKVKDYEFDEEDEYTIVGSAEADPINNKISNESPVGNGLIGKKVGDEVEIPVPDGVNKYKILAVRRA</sequence>
<keyword evidence="14" id="KW-1185">Reference proteome</keyword>
<dbReference type="GO" id="GO:0003746">
    <property type="term" value="F:translation elongation factor activity"/>
    <property type="evidence" value="ECO:0007669"/>
    <property type="project" value="UniProtKB-KW"/>
</dbReference>
<feature type="domain" description="Transcription elongation factor GreA/GreB N-terminal" evidence="12">
    <location>
        <begin position="8"/>
        <end position="77"/>
    </location>
</feature>
<dbReference type="Pfam" id="PF03449">
    <property type="entry name" value="GreA_GreB_N"/>
    <property type="match status" value="1"/>
</dbReference>
<evidence type="ECO:0000256" key="7">
    <source>
        <dbReference type="ARBA" id="ARBA00024916"/>
    </source>
</evidence>
<evidence type="ECO:0000256" key="9">
    <source>
        <dbReference type="HAMAP-Rule" id="MF_00105"/>
    </source>
</evidence>
<name>A0A6M0RCK1_9CLOT</name>
<dbReference type="SUPFAM" id="SSF54534">
    <property type="entry name" value="FKBP-like"/>
    <property type="match status" value="1"/>
</dbReference>
<dbReference type="InterPro" id="IPR006359">
    <property type="entry name" value="Tscrpt_elong_fac_GreA"/>
</dbReference>
<dbReference type="GO" id="GO:0032784">
    <property type="term" value="P:regulation of DNA-templated transcription elongation"/>
    <property type="evidence" value="ECO:0007669"/>
    <property type="project" value="UniProtKB-UniRule"/>
</dbReference>
<dbReference type="InterPro" id="IPR036953">
    <property type="entry name" value="GreA/GreB_C_sf"/>
</dbReference>
<gene>
    <name evidence="9 13" type="primary">greA</name>
    <name evidence="13" type="ORF">FDF74_12555</name>
</gene>
<dbReference type="PANTHER" id="PTHR30437:SF4">
    <property type="entry name" value="TRANSCRIPTION ELONGATION FACTOR GREA"/>
    <property type="match status" value="1"/>
</dbReference>
<evidence type="ECO:0000256" key="5">
    <source>
        <dbReference type="ARBA" id="ARBA00023125"/>
    </source>
</evidence>
<dbReference type="InterPro" id="IPR001437">
    <property type="entry name" value="Tscrpt_elong_fac_GreA/B_C"/>
</dbReference>
<dbReference type="RefSeq" id="WP_050606220.1">
    <property type="nucleotide sequence ID" value="NZ_CABKUB010000005.1"/>
</dbReference>
<dbReference type="FunFam" id="1.10.287.180:FF:000001">
    <property type="entry name" value="Transcription elongation factor GreA"/>
    <property type="match status" value="1"/>
</dbReference>
<dbReference type="InterPro" id="IPR028624">
    <property type="entry name" value="Tscrpt_elong_fac_GreA/B"/>
</dbReference>
<evidence type="ECO:0000313" key="13">
    <source>
        <dbReference type="EMBL" id="NEZ48006.1"/>
    </source>
</evidence>
<keyword evidence="13" id="KW-0251">Elongation factor</keyword>
<dbReference type="EMBL" id="SXDP01000019">
    <property type="protein sequence ID" value="NEZ48006.1"/>
    <property type="molecule type" value="Genomic_DNA"/>
</dbReference>
<dbReference type="InterPro" id="IPR022691">
    <property type="entry name" value="Tscrpt_elong_fac_GreA/B_N"/>
</dbReference>
<evidence type="ECO:0000259" key="12">
    <source>
        <dbReference type="Pfam" id="PF03449"/>
    </source>
</evidence>
<keyword evidence="13" id="KW-0648">Protein biosynthesis</keyword>
<protein>
    <recommendedName>
        <fullName evidence="2 9">Transcription elongation factor GreA</fullName>
    </recommendedName>
    <alternativeName>
        <fullName evidence="8 9">Transcript cleavage factor GreA</fullName>
    </alternativeName>
</protein>